<evidence type="ECO:0000313" key="3">
    <source>
        <dbReference type="Proteomes" id="UP000727456"/>
    </source>
</evidence>
<protein>
    <recommendedName>
        <fullName evidence="4">PEP-CTERM sorting domain-containing protein</fullName>
    </recommendedName>
</protein>
<keyword evidence="3" id="KW-1185">Reference proteome</keyword>
<keyword evidence="1" id="KW-0732">Signal</keyword>
<dbReference type="EMBL" id="JAAOZC010000003">
    <property type="protein sequence ID" value="NIJ07830.1"/>
    <property type="molecule type" value="Genomic_DNA"/>
</dbReference>
<proteinExistence type="predicted"/>
<sequence>MVRFLLGAACLLTAVAADATVYTYSFTGSTPVGNYPTSLQAGNMTGYDGRVISQGTFVTSASNAITAMTGTFDGKALSYLTNPSAPNVYYDGHFHYDDLLAPDQSSVLDMNGVAFTIGATEYNLFGTPQIAGSPYYTYDTALAPDNIHHEHWYGNLAITQVTPVTVAGGTQADPTVLTQEAVSAITGSVGPDALDQFYSFNWNGENPFTSTVSIGDAAQSDSFQLILSGNGVNEIVDLNAANGFNATLNKDLLAGAYTIGITATVDVDPSFTITFGSALNSDVPEPTTWETLLGGLGICGATLRKRKTQLRAKIA</sequence>
<feature type="signal peptide" evidence="1">
    <location>
        <begin position="1"/>
        <end position="19"/>
    </location>
</feature>
<dbReference type="Proteomes" id="UP000727456">
    <property type="component" value="Unassembled WGS sequence"/>
</dbReference>
<reference evidence="2 3" key="1">
    <citation type="submission" date="2020-03" db="EMBL/GenBank/DDBJ databases">
        <title>Genomic Encyclopedia of Type Strains, Phase III (KMG-III): the genomes of soil and plant-associated and newly described type strains.</title>
        <authorList>
            <person name="Whitman W."/>
        </authorList>
    </citation>
    <scope>NUCLEOTIDE SEQUENCE [LARGE SCALE GENOMIC DNA]</scope>
    <source>
        <strain evidence="2 3">CECT 8804</strain>
    </source>
</reference>
<accession>A0ABX0TU41</accession>
<dbReference type="RefSeq" id="WP_167072691.1">
    <property type="nucleotide sequence ID" value="NZ_JAAOZC010000003.1"/>
</dbReference>
<evidence type="ECO:0000313" key="2">
    <source>
        <dbReference type="EMBL" id="NIJ07830.1"/>
    </source>
</evidence>
<feature type="chain" id="PRO_5046049945" description="PEP-CTERM sorting domain-containing protein" evidence="1">
    <location>
        <begin position="20"/>
        <end position="315"/>
    </location>
</feature>
<comment type="caution">
    <text evidence="2">The sequence shown here is derived from an EMBL/GenBank/DDBJ whole genome shotgun (WGS) entry which is preliminary data.</text>
</comment>
<organism evidence="2 3">
    <name type="scientific">Sphingomonas vulcanisoli</name>
    <dbReference type="NCBI Taxonomy" id="1658060"/>
    <lineage>
        <taxon>Bacteria</taxon>
        <taxon>Pseudomonadati</taxon>
        <taxon>Pseudomonadota</taxon>
        <taxon>Alphaproteobacteria</taxon>
        <taxon>Sphingomonadales</taxon>
        <taxon>Sphingomonadaceae</taxon>
        <taxon>Sphingomonas</taxon>
    </lineage>
</organism>
<evidence type="ECO:0000256" key="1">
    <source>
        <dbReference type="SAM" id="SignalP"/>
    </source>
</evidence>
<gene>
    <name evidence="2" type="ORF">FHS31_001440</name>
</gene>
<name>A0ABX0TU41_9SPHN</name>
<evidence type="ECO:0008006" key="4">
    <source>
        <dbReference type="Google" id="ProtNLM"/>
    </source>
</evidence>